<dbReference type="RefSeq" id="WP_330091145.1">
    <property type="nucleotide sequence ID" value="NZ_JAUZMY010000007.1"/>
</dbReference>
<dbReference type="SUPFAM" id="SSF51905">
    <property type="entry name" value="FAD/NAD(P)-binding domain"/>
    <property type="match status" value="1"/>
</dbReference>
<keyword evidence="3" id="KW-1185">Reference proteome</keyword>
<dbReference type="Proteomes" id="UP001356095">
    <property type="component" value="Unassembled WGS sequence"/>
</dbReference>
<reference evidence="2 3" key="1">
    <citation type="submission" date="2023-08" db="EMBL/GenBank/DDBJ databases">
        <authorList>
            <person name="Girao M."/>
            <person name="Carvalho M.F."/>
        </authorList>
    </citation>
    <scope>NUCLEOTIDE SEQUENCE [LARGE SCALE GENOMIC DNA]</scope>
    <source>
        <strain evidence="2 3">CT-R113</strain>
    </source>
</reference>
<dbReference type="PANTHER" id="PTHR40254:SF1">
    <property type="entry name" value="BLR0577 PROTEIN"/>
    <property type="match status" value="1"/>
</dbReference>
<gene>
    <name evidence="2" type="ORF">Q8791_08945</name>
</gene>
<organism evidence="2 3">
    <name type="scientific">Nocardiopsis codii</name>
    <dbReference type="NCBI Taxonomy" id="3065942"/>
    <lineage>
        <taxon>Bacteria</taxon>
        <taxon>Bacillati</taxon>
        <taxon>Actinomycetota</taxon>
        <taxon>Actinomycetes</taxon>
        <taxon>Streptosporangiales</taxon>
        <taxon>Nocardiopsidaceae</taxon>
        <taxon>Nocardiopsis</taxon>
    </lineage>
</organism>
<protein>
    <submittedName>
        <fullName evidence="2">FAD/NAD(P)-binding protein</fullName>
    </submittedName>
</protein>
<evidence type="ECO:0000313" key="2">
    <source>
        <dbReference type="EMBL" id="MEE2037344.1"/>
    </source>
</evidence>
<dbReference type="InterPro" id="IPR038732">
    <property type="entry name" value="HpyO/CreE_NAD-binding"/>
</dbReference>
<dbReference type="Gene3D" id="3.50.50.60">
    <property type="entry name" value="FAD/NAD(P)-binding domain"/>
    <property type="match status" value="1"/>
</dbReference>
<name>A0ABU7K576_9ACTN</name>
<dbReference type="InterPro" id="IPR036188">
    <property type="entry name" value="FAD/NAD-bd_sf"/>
</dbReference>
<evidence type="ECO:0000259" key="1">
    <source>
        <dbReference type="Pfam" id="PF13454"/>
    </source>
</evidence>
<sequence>MSTIPGTTPLPLRGFDAVVVGGGPRAVAVVARLAARHPRTDRPVRVAVVDRVEVGAGATWRTDQSPLLLNNTYSAHTTIHADGSTPMDGPVVPGPDLLRWASESEVPADRPAWAAREVAELRPWSYPSRRIQGVYYNEQLAAAGATGRVELTPVVGTAVDLVASGDAGRTVVLEDGRRLDAPVVVLAQGMVQARRSPRVRSLVSAAEAHGLVYVEPGMPAERDWDRVPGGETVLVAGLGANFFDVVALLTEGRGGRFEPAGDPLYPARLRYVRSGDEPHLVAGSRRGLPYRAKAAYPDGFPPRYEPRLATRQWFAQVASETGQDFRTAVWPQLAREFAWAHLSSLLEHRPGTVVPGLGAEELLARLRGAGADGVDAVVAAAVTDPRHRLSTRRLDRPGPAGPLTEEAWRAWVAAYVNEELDTIHSPLTSARNAVNRAMAALRGQVQRLVAAGALDGASVARDVAGWFTPTGLALASGPPPHRTAQVLALIDAGVLELLGEGSSVEFEDGVFVGRSASVRREPVRARAFVETRMSKGVVTGTDDPLLGALLGSGRAGLHVWPSADGSRSSSGTLDVTRSGFRLLDADGVADERVVVLGIPAEGVQPGSSIGAIPGVPSPLLAGADLAAAAVMDHLGADDVSGTGVTAGRV</sequence>
<comment type="caution">
    <text evidence="2">The sequence shown here is derived from an EMBL/GenBank/DDBJ whole genome shotgun (WGS) entry which is preliminary data.</text>
</comment>
<evidence type="ECO:0000313" key="3">
    <source>
        <dbReference type="Proteomes" id="UP001356095"/>
    </source>
</evidence>
<proteinExistence type="predicted"/>
<dbReference type="PANTHER" id="PTHR40254">
    <property type="entry name" value="BLR0577 PROTEIN"/>
    <property type="match status" value="1"/>
</dbReference>
<dbReference type="InterPro" id="IPR052189">
    <property type="entry name" value="L-asp_N-monooxygenase_NS-form"/>
</dbReference>
<feature type="domain" description="FAD-dependent urate hydroxylase HpyO/Asp monooxygenase CreE-like FAD/NAD(P)-binding" evidence="1">
    <location>
        <begin position="18"/>
        <end position="190"/>
    </location>
</feature>
<dbReference type="Pfam" id="PF13454">
    <property type="entry name" value="NAD_binding_9"/>
    <property type="match status" value="1"/>
</dbReference>
<dbReference type="EMBL" id="JAUZMY010000007">
    <property type="protein sequence ID" value="MEE2037344.1"/>
    <property type="molecule type" value="Genomic_DNA"/>
</dbReference>
<accession>A0ABU7K576</accession>